<evidence type="ECO:0000313" key="3">
    <source>
        <dbReference type="Proteomes" id="UP000053237"/>
    </source>
</evidence>
<gene>
    <name evidence="2" type="ORF">BN9_104230</name>
</gene>
<dbReference type="Proteomes" id="UP000053237">
    <property type="component" value="Unassembled WGS sequence"/>
</dbReference>
<feature type="region of interest" description="Disordered" evidence="1">
    <location>
        <begin position="62"/>
        <end position="107"/>
    </location>
</feature>
<organism evidence="2 3">
    <name type="scientific">Albugo candida</name>
    <dbReference type="NCBI Taxonomy" id="65357"/>
    <lineage>
        <taxon>Eukaryota</taxon>
        <taxon>Sar</taxon>
        <taxon>Stramenopiles</taxon>
        <taxon>Oomycota</taxon>
        <taxon>Peronosporomycetes</taxon>
        <taxon>Albuginales</taxon>
        <taxon>Albuginaceae</taxon>
        <taxon>Albugo</taxon>
    </lineage>
</organism>
<accession>A0A024FV52</accession>
<evidence type="ECO:0000256" key="1">
    <source>
        <dbReference type="SAM" id="MobiDB-lite"/>
    </source>
</evidence>
<keyword evidence="3" id="KW-1185">Reference proteome</keyword>
<protein>
    <submittedName>
        <fullName evidence="2">Uncharacterized protein</fullName>
    </submittedName>
</protein>
<dbReference type="EMBL" id="CAIX01000278">
    <property type="protein sequence ID" value="CCI10519.1"/>
    <property type="molecule type" value="Genomic_DNA"/>
</dbReference>
<feature type="compositionally biased region" description="Polar residues" evidence="1">
    <location>
        <begin position="71"/>
        <end position="85"/>
    </location>
</feature>
<proteinExistence type="predicted"/>
<reference evidence="2 3" key="1">
    <citation type="submission" date="2012-05" db="EMBL/GenBank/DDBJ databases">
        <title>Recombination and specialization in a pathogen metapopulation.</title>
        <authorList>
            <person name="Gardiner A."/>
            <person name="Kemen E."/>
            <person name="Schultz-Larsen T."/>
            <person name="MacLean D."/>
            <person name="Van Oosterhout C."/>
            <person name="Jones J.D.G."/>
        </authorList>
    </citation>
    <scope>NUCLEOTIDE SEQUENCE [LARGE SCALE GENOMIC DNA]</scope>
    <source>
        <strain evidence="2 3">Ac Nc2</strain>
    </source>
</reference>
<feature type="compositionally biased region" description="Low complexity" evidence="1">
    <location>
        <begin position="89"/>
        <end position="107"/>
    </location>
</feature>
<sequence length="134" mass="14120">MPFRNGPTQNATASTLKCVGGVQAMRASTETSARQNQQRSIHSRAIQQRVLPTTTRYTRTRNLTHAAGDNATRTTPTEATASNVRASPAMTRSNRSTARAASVAASEAPARVPLASTANHNSVACSTSKLTAPQ</sequence>
<dbReference type="InParanoid" id="A0A024FV52"/>
<comment type="caution">
    <text evidence="2">The sequence shown here is derived from an EMBL/GenBank/DDBJ whole genome shotgun (WGS) entry which is preliminary data.</text>
</comment>
<dbReference type="AlphaFoldDB" id="A0A024FV52"/>
<evidence type="ECO:0000313" key="2">
    <source>
        <dbReference type="EMBL" id="CCI10519.1"/>
    </source>
</evidence>
<name>A0A024FV52_9STRA</name>